<evidence type="ECO:0000313" key="1">
    <source>
        <dbReference type="EMBL" id="TGY76786.1"/>
    </source>
</evidence>
<keyword evidence="2" id="KW-1185">Reference proteome</keyword>
<protein>
    <submittedName>
        <fullName evidence="1">Transcriptional regulator</fullName>
    </submittedName>
</protein>
<dbReference type="EMBL" id="SRYB01000036">
    <property type="protein sequence ID" value="TGY76786.1"/>
    <property type="molecule type" value="Genomic_DNA"/>
</dbReference>
<name>A0AC61RFL9_9BACT</name>
<sequence>MTNPVFIRDLTSPECPIRNVLARIADKWSLLVLYTLSQQNDPMRFKALQRAIPDISQKMLTSTLRTLEQDGFIVRKAYAEVPPRVEYQSTERAASLMPHLNALFGWAIDHMQSILRDREVYTAKGNES</sequence>
<comment type="caution">
    <text evidence="1">The sequence shown here is derived from an EMBL/GenBank/DDBJ whole genome shotgun (WGS) entry which is preliminary data.</text>
</comment>
<reference evidence="1" key="1">
    <citation type="submission" date="2019-04" db="EMBL/GenBank/DDBJ databases">
        <title>Microbes associate with the intestines of laboratory mice.</title>
        <authorList>
            <person name="Navarre W."/>
            <person name="Wong E."/>
            <person name="Huang K."/>
            <person name="Tropini C."/>
            <person name="Ng K."/>
            <person name="Yu B."/>
        </authorList>
    </citation>
    <scope>NUCLEOTIDE SEQUENCE</scope>
    <source>
        <strain evidence="1">NM04_E33</strain>
    </source>
</reference>
<evidence type="ECO:0000313" key="2">
    <source>
        <dbReference type="Proteomes" id="UP000306319"/>
    </source>
</evidence>
<gene>
    <name evidence="1" type="ORF">E5331_17310</name>
</gene>
<dbReference type="Proteomes" id="UP000306319">
    <property type="component" value="Unassembled WGS sequence"/>
</dbReference>
<accession>A0AC61RFL9</accession>
<proteinExistence type="predicted"/>
<organism evidence="1 2">
    <name type="scientific">Lepagella muris</name>
    <dbReference type="NCBI Taxonomy" id="3032870"/>
    <lineage>
        <taxon>Bacteria</taxon>
        <taxon>Pseudomonadati</taxon>
        <taxon>Bacteroidota</taxon>
        <taxon>Bacteroidia</taxon>
        <taxon>Bacteroidales</taxon>
        <taxon>Muribaculaceae</taxon>
        <taxon>Lepagella</taxon>
    </lineage>
</organism>